<sequence length="102" mass="11778">MVEITQSDTKDSVGSGIIKNCTRCHFPIANQAVRNHYCKRSNWAGNLQILLIKMTKPTLAFKHKRLTGQAVSQFLLKMVVNYSGFYKILQQFDRLFLWGRTI</sequence>
<evidence type="ECO:0000313" key="1">
    <source>
        <dbReference type="EMBL" id="EFX92849.1"/>
    </source>
</evidence>
<protein>
    <submittedName>
        <fullName evidence="1">Uncharacterized protein</fullName>
    </submittedName>
</protein>
<organism evidence="1 2">
    <name type="scientific">Actinobacillus ureae ATCC 25976</name>
    <dbReference type="NCBI Taxonomy" id="887324"/>
    <lineage>
        <taxon>Bacteria</taxon>
        <taxon>Pseudomonadati</taxon>
        <taxon>Pseudomonadota</taxon>
        <taxon>Gammaproteobacteria</taxon>
        <taxon>Pasteurellales</taxon>
        <taxon>Pasteurellaceae</taxon>
        <taxon>Actinobacillus</taxon>
    </lineage>
</organism>
<keyword evidence="2" id="KW-1185">Reference proteome</keyword>
<accession>E8KE43</accession>
<gene>
    <name evidence="1" type="ORF">HMPREF0027_0110</name>
</gene>
<comment type="caution">
    <text evidence="1">The sequence shown here is derived from an EMBL/GenBank/DDBJ whole genome shotgun (WGS) entry which is preliminary data.</text>
</comment>
<dbReference type="HOGENOM" id="CLU_2271388_0_0_6"/>
<name>E8KE43_9PAST</name>
<dbReference type="Proteomes" id="UP000005467">
    <property type="component" value="Unassembled WGS sequence"/>
</dbReference>
<evidence type="ECO:0000313" key="2">
    <source>
        <dbReference type="Proteomes" id="UP000005467"/>
    </source>
</evidence>
<proteinExistence type="predicted"/>
<dbReference type="AlphaFoldDB" id="E8KE43"/>
<dbReference type="EMBL" id="AEVG01000010">
    <property type="protein sequence ID" value="EFX92849.1"/>
    <property type="molecule type" value="Genomic_DNA"/>
</dbReference>
<reference evidence="1 2" key="1">
    <citation type="submission" date="2011-01" db="EMBL/GenBank/DDBJ databases">
        <authorList>
            <person name="Muzny D."/>
            <person name="Qin X."/>
            <person name="Deng J."/>
            <person name="Jiang H."/>
            <person name="Liu Y."/>
            <person name="Qu J."/>
            <person name="Song X.-Z."/>
            <person name="Zhang L."/>
            <person name="Thornton R."/>
            <person name="Coyle M."/>
            <person name="Francisco L."/>
            <person name="Jackson L."/>
            <person name="Javaid M."/>
            <person name="Korchina V."/>
            <person name="Kovar C."/>
            <person name="Mata R."/>
            <person name="Mathew T."/>
            <person name="Ngo R."/>
            <person name="Nguyen L."/>
            <person name="Nguyen N."/>
            <person name="Okwuonu G."/>
            <person name="Ongeri F."/>
            <person name="Pham C."/>
            <person name="Simmons D."/>
            <person name="Wilczek-Boney K."/>
            <person name="Hale W."/>
            <person name="Jakkamsetti A."/>
            <person name="Pham P."/>
            <person name="Ruth R."/>
            <person name="San Lucas F."/>
            <person name="Warren J."/>
            <person name="Zhang J."/>
            <person name="Zhao Z."/>
            <person name="Zhou C."/>
            <person name="Zhu D."/>
            <person name="Lee S."/>
            <person name="Bess C."/>
            <person name="Blankenburg K."/>
            <person name="Forbes L."/>
            <person name="Fu Q."/>
            <person name="Gubbala S."/>
            <person name="Hirani K."/>
            <person name="Jayaseelan J.C."/>
            <person name="Lara F."/>
            <person name="Munidasa M."/>
            <person name="Palculict T."/>
            <person name="Patil S."/>
            <person name="Pu L.-L."/>
            <person name="Saada N."/>
            <person name="Tang L."/>
            <person name="Weissenberger G."/>
            <person name="Zhu Y."/>
            <person name="Hemphill L."/>
            <person name="Shang Y."/>
            <person name="Youmans B."/>
            <person name="Ayvaz T."/>
            <person name="Ross M."/>
            <person name="Santibanez J."/>
            <person name="Aqrawi P."/>
            <person name="Gross S."/>
            <person name="Joshi V."/>
            <person name="Fowler G."/>
            <person name="Nazareth L."/>
            <person name="Reid J."/>
            <person name="Worley K."/>
            <person name="Petrosino J."/>
            <person name="Highlander S."/>
            <person name="Gibbs R."/>
        </authorList>
    </citation>
    <scope>NUCLEOTIDE SEQUENCE [LARGE SCALE GENOMIC DNA]</scope>
    <source>
        <strain evidence="1 2">ATCC 25976</strain>
    </source>
</reference>